<dbReference type="KEGG" id="halz:E5139_02620"/>
<dbReference type="AlphaFoldDB" id="A0A4D6KBL2"/>
<dbReference type="EMBL" id="CP039375">
    <property type="protein sequence ID" value="QCD64585.1"/>
    <property type="molecule type" value="Genomic_DNA"/>
</dbReference>
<accession>A0A4D6KBL2</accession>
<evidence type="ECO:0000256" key="1">
    <source>
        <dbReference type="SAM" id="MobiDB-lite"/>
    </source>
</evidence>
<dbReference type="RefSeq" id="WP_015764021.1">
    <property type="nucleotide sequence ID" value="NZ_CP039375.1"/>
</dbReference>
<feature type="compositionally biased region" description="Basic and acidic residues" evidence="1">
    <location>
        <begin position="89"/>
        <end position="108"/>
    </location>
</feature>
<evidence type="ECO:0000313" key="3">
    <source>
        <dbReference type="Proteomes" id="UP000297053"/>
    </source>
</evidence>
<reference evidence="2 3" key="1">
    <citation type="submission" date="2019-04" db="EMBL/GenBank/DDBJ databases">
        <title>Complete genome sequence of Arthrobacter sp. ZXY-2 associated with effective atrazine degradation and salt adaptation.</title>
        <authorList>
            <person name="Zhao X."/>
        </authorList>
    </citation>
    <scope>NUCLEOTIDE SEQUENCE [LARGE SCALE GENOMIC DNA]</scope>
    <source>
        <strain evidence="3">ZP60</strain>
    </source>
</reference>
<name>A0A4D6KBL2_9EURY</name>
<feature type="region of interest" description="Disordered" evidence="1">
    <location>
        <begin position="87"/>
        <end position="108"/>
    </location>
</feature>
<dbReference type="GeneID" id="42177795"/>
<protein>
    <submittedName>
        <fullName evidence="2">Uncharacterized protein</fullName>
    </submittedName>
</protein>
<evidence type="ECO:0000313" key="2">
    <source>
        <dbReference type="EMBL" id="QCD64585.1"/>
    </source>
</evidence>
<dbReference type="Proteomes" id="UP000297053">
    <property type="component" value="Chromosome"/>
</dbReference>
<proteinExistence type="predicted"/>
<sequence>MSETVRIRDEDYEKIEAAQEVLGLSFPEVVHLALNTDVLTESPAQNARRAIRYYYTYIVMEYDDVQDVPVEELSLDSADQAKAGLTVGAEKHENDLEKQRAADAESGD</sequence>
<organism evidence="2 3">
    <name type="scientific">Halomicrobium mukohataei</name>
    <dbReference type="NCBI Taxonomy" id="57705"/>
    <lineage>
        <taxon>Archaea</taxon>
        <taxon>Methanobacteriati</taxon>
        <taxon>Methanobacteriota</taxon>
        <taxon>Stenosarchaea group</taxon>
        <taxon>Halobacteria</taxon>
        <taxon>Halobacteriales</taxon>
        <taxon>Haloarculaceae</taxon>
        <taxon>Halomicrobium</taxon>
    </lineage>
</organism>
<gene>
    <name evidence="2" type="ORF">E5139_02620</name>
</gene>
<reference evidence="2 3" key="2">
    <citation type="submission" date="2019-04" db="EMBL/GenBank/DDBJ databases">
        <authorList>
            <person name="Yang S."/>
            <person name="Wei W."/>
        </authorList>
    </citation>
    <scope>NUCLEOTIDE SEQUENCE [LARGE SCALE GENOMIC DNA]</scope>
    <source>
        <strain evidence="3">ZP60</strain>
    </source>
</reference>